<keyword evidence="6" id="KW-1185">Reference proteome</keyword>
<accession>A0A318QII9</accession>
<sequence length="81" mass="8527">MAADLPPEQDPRSKLAWIILTILLTIVLGGYMVISEVRALVNAQVETPEQPDGNSTGQTAPPSVPVPPEGSPQPSKTPNAQ</sequence>
<proteinExistence type="predicted"/>
<evidence type="ECO:0000256" key="1">
    <source>
        <dbReference type="SAM" id="MobiDB-lite"/>
    </source>
</evidence>
<feature type="compositionally biased region" description="Pro residues" evidence="1">
    <location>
        <begin position="62"/>
        <end position="71"/>
    </location>
</feature>
<feature type="compositionally biased region" description="Polar residues" evidence="1">
    <location>
        <begin position="46"/>
        <end position="60"/>
    </location>
</feature>
<evidence type="ECO:0000313" key="4">
    <source>
        <dbReference type="EMBL" id="PYD77132.1"/>
    </source>
</evidence>
<dbReference type="Proteomes" id="UP000248116">
    <property type="component" value="Unassembled WGS sequence"/>
</dbReference>
<organism evidence="4 5">
    <name type="scientific">Novacetimonas pomaceti</name>
    <dbReference type="NCBI Taxonomy" id="2021998"/>
    <lineage>
        <taxon>Bacteria</taxon>
        <taxon>Pseudomonadati</taxon>
        <taxon>Pseudomonadota</taxon>
        <taxon>Alphaproteobacteria</taxon>
        <taxon>Acetobacterales</taxon>
        <taxon>Acetobacteraceae</taxon>
        <taxon>Novacetimonas</taxon>
    </lineage>
</organism>
<dbReference type="EMBL" id="PRCW01000058">
    <property type="protein sequence ID" value="PYD47866.1"/>
    <property type="molecule type" value="Genomic_DNA"/>
</dbReference>
<dbReference type="RefSeq" id="WP_110526396.1">
    <property type="nucleotide sequence ID" value="NZ_NOXG01000001.1"/>
</dbReference>
<dbReference type="Proteomes" id="UP000247609">
    <property type="component" value="Unassembled WGS sequence"/>
</dbReference>
<keyword evidence="2" id="KW-0812">Transmembrane</keyword>
<comment type="caution">
    <text evidence="4">The sequence shown here is derived from an EMBL/GenBank/DDBJ whole genome shotgun (WGS) entry which is preliminary data.</text>
</comment>
<reference evidence="4 5" key="1">
    <citation type="submission" date="2017-07" db="EMBL/GenBank/DDBJ databases">
        <title>A draft genome sequence of Komagataeibacter sp. T5K1.</title>
        <authorList>
            <person name="Skraban J."/>
            <person name="Cleenwerck I."/>
            <person name="Vandamme P."/>
            <person name="Trcek J."/>
        </authorList>
    </citation>
    <scope>NUCLEOTIDE SEQUENCE [LARGE SCALE GENOMIC DNA]</scope>
    <source>
        <strain evidence="4 5">T5K1</strain>
    </source>
</reference>
<feature type="transmembrane region" description="Helical" evidence="2">
    <location>
        <begin position="15"/>
        <end position="34"/>
    </location>
</feature>
<dbReference type="AlphaFoldDB" id="A0A318QII9"/>
<feature type="region of interest" description="Disordered" evidence="1">
    <location>
        <begin position="46"/>
        <end position="81"/>
    </location>
</feature>
<dbReference type="EMBL" id="NOXG01000001">
    <property type="protein sequence ID" value="PYD77132.1"/>
    <property type="molecule type" value="Genomic_DNA"/>
</dbReference>
<reference evidence="3 6" key="2">
    <citation type="submission" date="2018-02" db="EMBL/GenBank/DDBJ databases">
        <authorList>
            <person name="Skraban J."/>
            <person name="Trcek J."/>
        </authorList>
    </citation>
    <scope>NUCLEOTIDE SEQUENCE [LARGE SCALE GENOMIC DNA]</scope>
    <source>
        <strain evidence="3 6">AV446</strain>
    </source>
</reference>
<keyword evidence="2" id="KW-0472">Membrane</keyword>
<gene>
    <name evidence="3" type="ORF">C3920_07710</name>
    <name evidence="4" type="ORF">CFR71_02085</name>
</gene>
<evidence type="ECO:0000313" key="3">
    <source>
        <dbReference type="EMBL" id="PYD47866.1"/>
    </source>
</evidence>
<evidence type="ECO:0000313" key="5">
    <source>
        <dbReference type="Proteomes" id="UP000247609"/>
    </source>
</evidence>
<evidence type="ECO:0000256" key="2">
    <source>
        <dbReference type="SAM" id="Phobius"/>
    </source>
</evidence>
<keyword evidence="2" id="KW-1133">Transmembrane helix</keyword>
<evidence type="ECO:0000313" key="6">
    <source>
        <dbReference type="Proteomes" id="UP000248116"/>
    </source>
</evidence>
<name>A0A318QII9_9PROT</name>
<protein>
    <submittedName>
        <fullName evidence="4">Uncharacterized protein</fullName>
    </submittedName>
</protein>